<evidence type="ECO:0000256" key="1">
    <source>
        <dbReference type="SAM" id="MobiDB-lite"/>
    </source>
</evidence>
<dbReference type="Proteomes" id="UP001500552">
    <property type="component" value="Unassembled WGS sequence"/>
</dbReference>
<name>A0ABP8LCQ0_9BACT</name>
<gene>
    <name evidence="2" type="ORF">GCM10023188_07810</name>
</gene>
<keyword evidence="3" id="KW-1185">Reference proteome</keyword>
<feature type="compositionally biased region" description="Polar residues" evidence="1">
    <location>
        <begin position="73"/>
        <end position="88"/>
    </location>
</feature>
<comment type="caution">
    <text evidence="2">The sequence shown here is derived from an EMBL/GenBank/DDBJ whole genome shotgun (WGS) entry which is preliminary data.</text>
</comment>
<evidence type="ECO:0000313" key="3">
    <source>
        <dbReference type="Proteomes" id="UP001500552"/>
    </source>
</evidence>
<evidence type="ECO:0008006" key="4">
    <source>
        <dbReference type="Google" id="ProtNLM"/>
    </source>
</evidence>
<proteinExistence type="predicted"/>
<reference evidence="3" key="1">
    <citation type="journal article" date="2019" name="Int. J. Syst. Evol. Microbiol.">
        <title>The Global Catalogue of Microorganisms (GCM) 10K type strain sequencing project: providing services to taxonomists for standard genome sequencing and annotation.</title>
        <authorList>
            <consortium name="The Broad Institute Genomics Platform"/>
            <consortium name="The Broad Institute Genome Sequencing Center for Infectious Disease"/>
            <person name="Wu L."/>
            <person name="Ma J."/>
        </authorList>
    </citation>
    <scope>NUCLEOTIDE SEQUENCE [LARGE SCALE GENOMIC DNA]</scope>
    <source>
        <strain evidence="3">JCM 17926</strain>
    </source>
</reference>
<feature type="region of interest" description="Disordered" evidence="1">
    <location>
        <begin position="49"/>
        <end position="95"/>
    </location>
</feature>
<evidence type="ECO:0000313" key="2">
    <source>
        <dbReference type="EMBL" id="GAA4426104.1"/>
    </source>
</evidence>
<protein>
    <recommendedName>
        <fullName evidence="4">YtxH-like protein</fullName>
    </recommendedName>
</protein>
<sequence length="95" mass="10135">MKNIQDMLQKYSGPIAQKFNSLTTTQKVVGGSLLALGAGWLAMGSKNKNKLKSKASTFKSTAKDKISSKNKDNTSGSYNSSMNRTGSSAVDARVK</sequence>
<organism evidence="2 3">
    <name type="scientific">Pontibacter saemangeumensis</name>
    <dbReference type="NCBI Taxonomy" id="1084525"/>
    <lineage>
        <taxon>Bacteria</taxon>
        <taxon>Pseudomonadati</taxon>
        <taxon>Bacteroidota</taxon>
        <taxon>Cytophagia</taxon>
        <taxon>Cytophagales</taxon>
        <taxon>Hymenobacteraceae</taxon>
        <taxon>Pontibacter</taxon>
    </lineage>
</organism>
<dbReference type="EMBL" id="BAABHC010000003">
    <property type="protein sequence ID" value="GAA4426104.1"/>
    <property type="molecule type" value="Genomic_DNA"/>
</dbReference>
<feature type="compositionally biased region" description="Basic and acidic residues" evidence="1">
    <location>
        <begin position="61"/>
        <end position="72"/>
    </location>
</feature>
<accession>A0ABP8LCQ0</accession>